<dbReference type="InterPro" id="IPR001130">
    <property type="entry name" value="TatD-like"/>
</dbReference>
<feature type="domain" description="C3H1-type" evidence="9">
    <location>
        <begin position="82"/>
        <end position="110"/>
    </location>
</feature>
<dbReference type="InterPro" id="IPR005120">
    <property type="entry name" value="UPF3_dom"/>
</dbReference>
<feature type="compositionally biased region" description="Basic and acidic residues" evidence="8">
    <location>
        <begin position="606"/>
        <end position="644"/>
    </location>
</feature>
<dbReference type="PANTHER" id="PTHR47176">
    <property type="entry name" value="OSJNBA0020J04.13 PROTEIN"/>
    <property type="match status" value="1"/>
</dbReference>
<keyword evidence="2 7" id="KW-0479">Metal-binding</keyword>
<dbReference type="OrthoDB" id="18087at2759"/>
<evidence type="ECO:0000259" key="9">
    <source>
        <dbReference type="PROSITE" id="PS50103"/>
    </source>
</evidence>
<dbReference type="PROSITE" id="PS51471">
    <property type="entry name" value="FE2OG_OXY"/>
    <property type="match status" value="1"/>
</dbReference>
<gene>
    <name evidence="11" type="ORF">FOL47_000397</name>
</gene>
<organism evidence="11 12">
    <name type="scientific">Perkinsus chesapeaki</name>
    <name type="common">Clam parasite</name>
    <name type="synonym">Perkinsus andrewsi</name>
    <dbReference type="NCBI Taxonomy" id="330153"/>
    <lineage>
        <taxon>Eukaryota</taxon>
        <taxon>Sar</taxon>
        <taxon>Alveolata</taxon>
        <taxon>Perkinsozoa</taxon>
        <taxon>Perkinsea</taxon>
        <taxon>Perkinsida</taxon>
        <taxon>Perkinsidae</taxon>
        <taxon>Perkinsus</taxon>
    </lineage>
</organism>
<dbReference type="InterPro" id="IPR035979">
    <property type="entry name" value="RBD_domain_sf"/>
</dbReference>
<dbReference type="PANTHER" id="PTHR47176:SF1">
    <property type="entry name" value="OS04G0577500 PROTEIN"/>
    <property type="match status" value="1"/>
</dbReference>
<evidence type="ECO:0000256" key="8">
    <source>
        <dbReference type="SAM" id="MobiDB-lite"/>
    </source>
</evidence>
<feature type="compositionally biased region" description="Basic residues" evidence="8">
    <location>
        <begin position="645"/>
        <end position="656"/>
    </location>
</feature>
<sequence>MTNSSGAALLNLLNGGVSSSSTNKPTDDGKHLLALLKGGGCSKTAWEQASATTTSSSSESTMSPILDKLFNNTTHEDEHDCSYKRFLCWYWEHDLPCVHGDSCRFAHGFGDMGPSQVDGALVTIDGSDFPARTMIKFPLPGCDVRYQSGVFSKEESELFLSMLISEKYVSWNRVGYGRDVVQFSSPKGMKYSFSDEDYIADAFPPFVLGIMHRVKSIIEPIYGEDKVQFNYCVANVYRSGKAGVTYHSDNEPELRPDCPIACVSFGAERIFSLKAMGAKSETAYHVRLEDGSVVIMAGDTQKNYLHQITKEDHISSHYPRVSLTFRPKGRVMMTKVTGPREDNAADGGGSSSPPGKGKGNNREGKTAERKEDLMVNKESTPPPGKGNRRGGGKGRKGNDYDNNSSKPRGGKGVNDGSRSKSSTPEKVKEQAAEDQGPPGSSRKVVIRLLPPSITEEQLWKAIPEAVKESVVGRYFVGGSQPKRPSITCPAVNSRCYLEFETKQKAFDFVNAFHGHKFVDHSGETYRAVVCASPWGRCLPSSSGRRSRHNRDIKEGSIDKCKYFKDFISSIKEESQVAALPEPTEVTCDPGKTPLVDYINEWYKDKERKKEKERRRQREAAEEARKKKKQTTEKEGGKNGESGKDGKRKKGGHHHHNGGGGGSKDDEMVDEEEWRVRMRAMLEANAEFGVGEIGIDKIKAKEVPMDVQMKVFKTQLMMASDLHRPVSIHCVHGYGHLLNVFKDEEAYEGIPAVVLHAYGGSAELIKDFIKCTKRRAYFSISARSPTPKNLVAVVHAVPRDRLLIETDAPDQMPYDDMLSGASLDPVAVGINDSGLIDVVLKRVSEALREKEDVIAAITSENAQRAFGTV</sequence>
<keyword evidence="6" id="KW-0866">Nonsense-mediated mRNA decay</keyword>
<evidence type="ECO:0000256" key="1">
    <source>
        <dbReference type="ARBA" id="ARBA00005991"/>
    </source>
</evidence>
<evidence type="ECO:0000313" key="11">
    <source>
        <dbReference type="EMBL" id="KAF4672562.1"/>
    </source>
</evidence>
<dbReference type="PROSITE" id="PS50103">
    <property type="entry name" value="ZF_C3H1"/>
    <property type="match status" value="1"/>
</dbReference>
<dbReference type="InterPro" id="IPR027450">
    <property type="entry name" value="AlkB-like"/>
</dbReference>
<dbReference type="PROSITE" id="PS01091">
    <property type="entry name" value="TATD_3"/>
    <property type="match status" value="1"/>
</dbReference>
<dbReference type="InterPro" id="IPR036855">
    <property type="entry name" value="Znf_CCCH_sf"/>
</dbReference>
<dbReference type="InterPro" id="IPR037151">
    <property type="entry name" value="AlkB-like_sf"/>
</dbReference>
<dbReference type="SUPFAM" id="SSF51556">
    <property type="entry name" value="Metallo-dependent hydrolases"/>
    <property type="match status" value="1"/>
</dbReference>
<dbReference type="GO" id="GO:0016788">
    <property type="term" value="F:hydrolase activity, acting on ester bonds"/>
    <property type="evidence" value="ECO:0007669"/>
    <property type="project" value="InterPro"/>
</dbReference>
<evidence type="ECO:0000256" key="3">
    <source>
        <dbReference type="ARBA" id="ARBA00022771"/>
    </source>
</evidence>
<feature type="region of interest" description="Disordered" evidence="8">
    <location>
        <begin position="338"/>
        <end position="443"/>
    </location>
</feature>
<keyword evidence="4" id="KW-0378">Hydrolase</keyword>
<feature type="domain" description="Fe2OG dioxygenase" evidence="10">
    <location>
        <begin position="228"/>
        <end position="329"/>
    </location>
</feature>
<dbReference type="SUPFAM" id="SSF90229">
    <property type="entry name" value="CCCH zinc finger"/>
    <property type="match status" value="1"/>
</dbReference>
<feature type="compositionally biased region" description="Basic and acidic residues" evidence="8">
    <location>
        <begin position="360"/>
        <end position="375"/>
    </location>
</feature>
<evidence type="ECO:0000259" key="10">
    <source>
        <dbReference type="PROSITE" id="PS51471"/>
    </source>
</evidence>
<comment type="caution">
    <text evidence="11">The sequence shown here is derived from an EMBL/GenBank/DDBJ whole genome shotgun (WGS) entry which is preliminary data.</text>
</comment>
<dbReference type="EMBL" id="JAAPAO010000106">
    <property type="protein sequence ID" value="KAF4672562.1"/>
    <property type="molecule type" value="Genomic_DNA"/>
</dbReference>
<dbReference type="AlphaFoldDB" id="A0A7J6MLW1"/>
<feature type="compositionally biased region" description="Basic residues" evidence="8">
    <location>
        <begin position="386"/>
        <end position="395"/>
    </location>
</feature>
<dbReference type="InterPro" id="IPR005123">
    <property type="entry name" value="Oxoglu/Fe-dep_dioxygenase_dom"/>
</dbReference>
<keyword evidence="3 7" id="KW-0863">Zinc-finger</keyword>
<dbReference type="InterPro" id="IPR012677">
    <property type="entry name" value="Nucleotide-bd_a/b_plait_sf"/>
</dbReference>
<evidence type="ECO:0000256" key="6">
    <source>
        <dbReference type="ARBA" id="ARBA00023161"/>
    </source>
</evidence>
<accession>A0A7J6MLW1</accession>
<dbReference type="GO" id="GO:0000184">
    <property type="term" value="P:nuclear-transcribed mRNA catabolic process, nonsense-mediated decay"/>
    <property type="evidence" value="ECO:0007669"/>
    <property type="project" value="UniProtKB-KW"/>
</dbReference>
<feature type="zinc finger region" description="C3H1-type" evidence="7">
    <location>
        <begin position="82"/>
        <end position="110"/>
    </location>
</feature>
<dbReference type="SUPFAM" id="SSF51197">
    <property type="entry name" value="Clavaminate synthase-like"/>
    <property type="match status" value="1"/>
</dbReference>
<dbReference type="InterPro" id="IPR018228">
    <property type="entry name" value="DNase_TatD-rel_CS"/>
</dbReference>
<dbReference type="Pfam" id="PF01026">
    <property type="entry name" value="TatD_DNase"/>
    <property type="match status" value="1"/>
</dbReference>
<dbReference type="Pfam" id="PF13532">
    <property type="entry name" value="2OG-FeII_Oxy_2"/>
    <property type="match status" value="1"/>
</dbReference>
<reference evidence="11 12" key="1">
    <citation type="submission" date="2020-04" db="EMBL/GenBank/DDBJ databases">
        <title>Perkinsus chesapeaki whole genome sequence.</title>
        <authorList>
            <person name="Bogema D.R."/>
        </authorList>
    </citation>
    <scope>NUCLEOTIDE SEQUENCE [LARGE SCALE GENOMIC DNA]</scope>
    <source>
        <strain evidence="11">ATCC PRA-425</strain>
    </source>
</reference>
<evidence type="ECO:0000256" key="5">
    <source>
        <dbReference type="ARBA" id="ARBA00022833"/>
    </source>
</evidence>
<keyword evidence="12" id="KW-1185">Reference proteome</keyword>
<dbReference type="InterPro" id="IPR032466">
    <property type="entry name" value="Metal_Hydrolase"/>
</dbReference>
<dbReference type="Gene3D" id="2.60.120.590">
    <property type="entry name" value="Alpha-ketoglutarate-dependent dioxygenase AlkB-like"/>
    <property type="match status" value="1"/>
</dbReference>
<name>A0A7J6MLW1_PERCH</name>
<evidence type="ECO:0000256" key="2">
    <source>
        <dbReference type="ARBA" id="ARBA00022723"/>
    </source>
</evidence>
<dbReference type="Gene3D" id="3.20.20.140">
    <property type="entry name" value="Metal-dependent hydrolases"/>
    <property type="match status" value="1"/>
</dbReference>
<keyword evidence="5 7" id="KW-0862">Zinc</keyword>
<dbReference type="CDD" id="cd12455">
    <property type="entry name" value="RRM_like_Smg4_UPF3"/>
    <property type="match status" value="1"/>
</dbReference>
<dbReference type="GO" id="GO:0003676">
    <property type="term" value="F:nucleic acid binding"/>
    <property type="evidence" value="ECO:0007669"/>
    <property type="project" value="InterPro"/>
</dbReference>
<evidence type="ECO:0000313" key="12">
    <source>
        <dbReference type="Proteomes" id="UP000591131"/>
    </source>
</evidence>
<evidence type="ECO:0000256" key="7">
    <source>
        <dbReference type="PROSITE-ProRule" id="PRU00723"/>
    </source>
</evidence>
<dbReference type="SUPFAM" id="SSF54928">
    <property type="entry name" value="RNA-binding domain, RBD"/>
    <property type="match status" value="1"/>
</dbReference>
<dbReference type="Proteomes" id="UP000591131">
    <property type="component" value="Unassembled WGS sequence"/>
</dbReference>
<feature type="region of interest" description="Disordered" evidence="8">
    <location>
        <begin position="606"/>
        <end position="667"/>
    </location>
</feature>
<protein>
    <submittedName>
        <fullName evidence="11">Uncharacterized protein</fullName>
    </submittedName>
</protein>
<proteinExistence type="inferred from homology"/>
<evidence type="ECO:0000256" key="4">
    <source>
        <dbReference type="ARBA" id="ARBA00022801"/>
    </source>
</evidence>
<dbReference type="InterPro" id="IPR000571">
    <property type="entry name" value="Znf_CCCH"/>
</dbReference>
<comment type="similarity">
    <text evidence="1">Belongs to the RENT3 family.</text>
</comment>
<dbReference type="Gene3D" id="3.30.70.330">
    <property type="match status" value="1"/>
</dbReference>
<dbReference type="Pfam" id="PF03467">
    <property type="entry name" value="Smg4_UPF3"/>
    <property type="match status" value="1"/>
</dbReference>
<dbReference type="GO" id="GO:0008270">
    <property type="term" value="F:zinc ion binding"/>
    <property type="evidence" value="ECO:0007669"/>
    <property type="project" value="UniProtKB-KW"/>
</dbReference>